<dbReference type="OrthoDB" id="3231855at2759"/>
<dbReference type="SUPFAM" id="SSF160443">
    <property type="entry name" value="SMR domain-like"/>
    <property type="match status" value="1"/>
</dbReference>
<dbReference type="InterPro" id="IPR036063">
    <property type="entry name" value="Smr_dom_sf"/>
</dbReference>
<protein>
    <recommendedName>
        <fullName evidence="1">Smr domain-containing protein</fullName>
    </recommendedName>
</protein>
<organism evidence="2 3">
    <name type="scientific">Obba rivulosa</name>
    <dbReference type="NCBI Taxonomy" id="1052685"/>
    <lineage>
        <taxon>Eukaryota</taxon>
        <taxon>Fungi</taxon>
        <taxon>Dikarya</taxon>
        <taxon>Basidiomycota</taxon>
        <taxon>Agaricomycotina</taxon>
        <taxon>Agaricomycetes</taxon>
        <taxon>Polyporales</taxon>
        <taxon>Gelatoporiaceae</taxon>
        <taxon>Obba</taxon>
    </lineage>
</organism>
<dbReference type="Gene3D" id="3.30.1370.110">
    <property type="match status" value="1"/>
</dbReference>
<accession>A0A8E2AMB5</accession>
<evidence type="ECO:0000259" key="1">
    <source>
        <dbReference type="PROSITE" id="PS50828"/>
    </source>
</evidence>
<dbReference type="PROSITE" id="PS50828">
    <property type="entry name" value="SMR"/>
    <property type="match status" value="1"/>
</dbReference>
<feature type="domain" description="Smr" evidence="1">
    <location>
        <begin position="14"/>
        <end position="91"/>
    </location>
</feature>
<name>A0A8E2AMB5_9APHY</name>
<dbReference type="PANTHER" id="PTHR47417">
    <property type="entry name" value="SMR DOMAIN-CONTAINING PROTEIN YPL199C"/>
    <property type="match status" value="1"/>
</dbReference>
<dbReference type="AlphaFoldDB" id="A0A8E2AMB5"/>
<dbReference type="InterPro" id="IPR053020">
    <property type="entry name" value="Smr_domain_protein"/>
</dbReference>
<gene>
    <name evidence="2" type="ORF">OBBRIDRAFT_839677</name>
</gene>
<proteinExistence type="predicted"/>
<sequence>MRPRISKDTKPDEVDLHDLYVKEVVTYTDRAIEDILERCESKIHLIVGAKGLYSKDGKAKLKPAIEESIDKHGLVVEIDPRNEVILIVNLGGRPSGESQVILLEEIARHMSRG</sequence>
<evidence type="ECO:0000313" key="3">
    <source>
        <dbReference type="Proteomes" id="UP000250043"/>
    </source>
</evidence>
<dbReference type="EMBL" id="KV722669">
    <property type="protein sequence ID" value="OCH84464.1"/>
    <property type="molecule type" value="Genomic_DNA"/>
</dbReference>
<evidence type="ECO:0000313" key="2">
    <source>
        <dbReference type="EMBL" id="OCH84464.1"/>
    </source>
</evidence>
<dbReference type="Proteomes" id="UP000250043">
    <property type="component" value="Unassembled WGS sequence"/>
</dbReference>
<dbReference type="PANTHER" id="PTHR47417:SF1">
    <property type="entry name" value="SMR DOMAIN-CONTAINING PROTEIN YPL199C"/>
    <property type="match status" value="1"/>
</dbReference>
<reference evidence="2 3" key="1">
    <citation type="submission" date="2016-07" db="EMBL/GenBank/DDBJ databases">
        <title>Draft genome of the white-rot fungus Obba rivulosa 3A-2.</title>
        <authorList>
            <consortium name="DOE Joint Genome Institute"/>
            <person name="Miettinen O."/>
            <person name="Riley R."/>
            <person name="Acob R."/>
            <person name="Barry K."/>
            <person name="Cullen D."/>
            <person name="De Vries R."/>
            <person name="Hainaut M."/>
            <person name="Hatakka A."/>
            <person name="Henrissat B."/>
            <person name="Hilden K."/>
            <person name="Kuo R."/>
            <person name="Labutti K."/>
            <person name="Lipzen A."/>
            <person name="Makela M.R."/>
            <person name="Sandor L."/>
            <person name="Spatafora J.W."/>
            <person name="Grigoriev I.V."/>
            <person name="Hibbett D.S."/>
        </authorList>
    </citation>
    <scope>NUCLEOTIDE SEQUENCE [LARGE SCALE GENOMIC DNA]</scope>
    <source>
        <strain evidence="2 3">3A-2</strain>
    </source>
</reference>
<dbReference type="InterPro" id="IPR002625">
    <property type="entry name" value="Smr_dom"/>
</dbReference>
<keyword evidence="3" id="KW-1185">Reference proteome</keyword>